<dbReference type="Proteomes" id="UP000286746">
    <property type="component" value="Unassembled WGS sequence"/>
</dbReference>
<comment type="caution">
    <text evidence="1">The sequence shown here is derived from an EMBL/GenBank/DDBJ whole genome shotgun (WGS) entry which is preliminary data.</text>
</comment>
<reference evidence="1 2" key="1">
    <citation type="submission" date="2018-11" db="EMBL/GenBank/DDBJ databases">
        <title>Whole genome sequence of Streptomyces paromomycinus NBRC 15454(T).</title>
        <authorList>
            <person name="Komaki H."/>
            <person name="Tamura T."/>
        </authorList>
    </citation>
    <scope>NUCLEOTIDE SEQUENCE [LARGE SCALE GENOMIC DNA]</scope>
    <source>
        <strain evidence="1 2">NBRC 15454</strain>
    </source>
</reference>
<proteinExistence type="predicted"/>
<gene>
    <name evidence="1" type="ORF">GKJPGBOP_04227</name>
</gene>
<keyword evidence="2" id="KW-1185">Reference proteome</keyword>
<organism evidence="1 2">
    <name type="scientific">Streptomyces paromomycinus</name>
    <name type="common">Streptomyces rimosus subsp. paromomycinus</name>
    <dbReference type="NCBI Taxonomy" id="92743"/>
    <lineage>
        <taxon>Bacteria</taxon>
        <taxon>Bacillati</taxon>
        <taxon>Actinomycetota</taxon>
        <taxon>Actinomycetes</taxon>
        <taxon>Kitasatosporales</taxon>
        <taxon>Streptomycetaceae</taxon>
        <taxon>Streptomyces</taxon>
    </lineage>
</organism>
<evidence type="ECO:0000313" key="2">
    <source>
        <dbReference type="Proteomes" id="UP000286746"/>
    </source>
</evidence>
<evidence type="ECO:0000313" key="1">
    <source>
        <dbReference type="EMBL" id="GCD44527.1"/>
    </source>
</evidence>
<accession>A0A401W5A1</accession>
<dbReference type="EMBL" id="BHZD01000001">
    <property type="protein sequence ID" value="GCD44527.1"/>
    <property type="molecule type" value="Genomic_DNA"/>
</dbReference>
<protein>
    <submittedName>
        <fullName evidence="1">Uncharacterized protein</fullName>
    </submittedName>
</protein>
<dbReference type="AlphaFoldDB" id="A0A401W5A1"/>
<sequence>MIMARMSRAFHIRTPGSPGRKRGLREMRISGKRGRVAGIAASAVFVGGMLLGTASPASAKSNDYACGNWKSGKHKWTASCIVWSGKARAETECWNSKRKTYAKNGAWVGRGSWSFGGDCGKDKLVSVGTNWKR</sequence>
<name>A0A401W5A1_STREY</name>